<dbReference type="SUPFAM" id="SSF55729">
    <property type="entry name" value="Acyl-CoA N-acyltransferases (Nat)"/>
    <property type="match status" value="1"/>
</dbReference>
<dbReference type="Gene3D" id="3.40.630.30">
    <property type="match status" value="1"/>
</dbReference>
<comment type="caution">
    <text evidence="2">The sequence shown here is derived from an EMBL/GenBank/DDBJ whole genome shotgun (WGS) entry which is preliminary data.</text>
</comment>
<evidence type="ECO:0000259" key="1">
    <source>
        <dbReference type="PROSITE" id="PS51729"/>
    </source>
</evidence>
<accession>A0A495JQF9</accession>
<dbReference type="EMBL" id="RBKT01000001">
    <property type="protein sequence ID" value="RKR90758.1"/>
    <property type="molecule type" value="Genomic_DNA"/>
</dbReference>
<dbReference type="PANTHER" id="PTHR31435:SF10">
    <property type="entry name" value="BSR4717 PROTEIN"/>
    <property type="match status" value="1"/>
</dbReference>
<organism evidence="2 3">
    <name type="scientific">Micromonospora pisi</name>
    <dbReference type="NCBI Taxonomy" id="589240"/>
    <lineage>
        <taxon>Bacteria</taxon>
        <taxon>Bacillati</taxon>
        <taxon>Actinomycetota</taxon>
        <taxon>Actinomycetes</taxon>
        <taxon>Micromonosporales</taxon>
        <taxon>Micromonosporaceae</taxon>
        <taxon>Micromonospora</taxon>
    </lineage>
</organism>
<dbReference type="Pfam" id="PF14542">
    <property type="entry name" value="Acetyltransf_CG"/>
    <property type="match status" value="1"/>
</dbReference>
<dbReference type="PANTHER" id="PTHR31435">
    <property type="entry name" value="PROTEIN NATD1"/>
    <property type="match status" value="1"/>
</dbReference>
<feature type="domain" description="N-acetyltransferase" evidence="1">
    <location>
        <begin position="16"/>
        <end position="102"/>
    </location>
</feature>
<evidence type="ECO:0000313" key="3">
    <source>
        <dbReference type="Proteomes" id="UP000277671"/>
    </source>
</evidence>
<reference evidence="2 3" key="1">
    <citation type="submission" date="2018-10" db="EMBL/GenBank/DDBJ databases">
        <title>Sequencing the genomes of 1000 actinobacteria strains.</title>
        <authorList>
            <person name="Klenk H.-P."/>
        </authorList>
    </citation>
    <scope>NUCLEOTIDE SEQUENCE [LARGE SCALE GENOMIC DNA]</scope>
    <source>
        <strain evidence="2 3">DSM 45175</strain>
    </source>
</reference>
<dbReference type="InterPro" id="IPR016181">
    <property type="entry name" value="Acyl_CoA_acyltransferase"/>
</dbReference>
<dbReference type="OrthoDB" id="5405911at2"/>
<dbReference type="RefSeq" id="WP_121158984.1">
    <property type="nucleotide sequence ID" value="NZ_RBKT01000001.1"/>
</dbReference>
<gene>
    <name evidence="2" type="ORF">BDK92_5139</name>
</gene>
<keyword evidence="3" id="KW-1185">Reference proteome</keyword>
<dbReference type="AlphaFoldDB" id="A0A495JQF9"/>
<evidence type="ECO:0000313" key="2">
    <source>
        <dbReference type="EMBL" id="RKR90758.1"/>
    </source>
</evidence>
<protein>
    <recommendedName>
        <fullName evidence="1">N-acetyltransferase domain-containing protein</fullName>
    </recommendedName>
</protein>
<dbReference type="InterPro" id="IPR031165">
    <property type="entry name" value="GNAT_YJDJ"/>
</dbReference>
<dbReference type="PROSITE" id="PS51729">
    <property type="entry name" value="GNAT_YJDJ"/>
    <property type="match status" value="1"/>
</dbReference>
<name>A0A495JQF9_9ACTN</name>
<dbReference type="InterPro" id="IPR045057">
    <property type="entry name" value="Gcn5-rel_NAT"/>
</dbReference>
<dbReference type="Proteomes" id="UP000277671">
    <property type="component" value="Unassembled WGS sequence"/>
</dbReference>
<sequence length="115" mass="12669">MTNPSATDSSADPIVELDARRHRYTITVASQVAGFTQFFDHDRQRVFFHTEIGKEYGGHGLGTRLVAEALDDVRAAGLRVVPICPFVKSYLDRHPEYGDLVDPVTPDLLARVSGA</sequence>
<dbReference type="CDD" id="cd04301">
    <property type="entry name" value="NAT_SF"/>
    <property type="match status" value="1"/>
</dbReference>
<proteinExistence type="predicted"/>